<dbReference type="OrthoDB" id="10576604at2759"/>
<gene>
    <name evidence="2" type="ORF">TNCT_603171</name>
</gene>
<dbReference type="Proteomes" id="UP000887116">
    <property type="component" value="Unassembled WGS sequence"/>
</dbReference>
<sequence length="91" mass="10364">MVPNSRPILDLCQDKLSTSSPKLFTQDHHTPSMEKKMLEEEQGPLSFGASVVKRIPAHWTDVNSGEHWRFIARLMHYFAASELEVLITAND</sequence>
<evidence type="ECO:0000313" key="3">
    <source>
        <dbReference type="Proteomes" id="UP000887116"/>
    </source>
</evidence>
<keyword evidence="3" id="KW-1185">Reference proteome</keyword>
<proteinExistence type="predicted"/>
<feature type="compositionally biased region" description="Basic and acidic residues" evidence="1">
    <location>
        <begin position="25"/>
        <end position="39"/>
    </location>
</feature>
<evidence type="ECO:0000256" key="1">
    <source>
        <dbReference type="SAM" id="MobiDB-lite"/>
    </source>
</evidence>
<dbReference type="AlphaFoldDB" id="A0A8X6F0G2"/>
<comment type="caution">
    <text evidence="2">The sequence shown here is derived from an EMBL/GenBank/DDBJ whole genome shotgun (WGS) entry which is preliminary data.</text>
</comment>
<reference evidence="2" key="1">
    <citation type="submission" date="2020-07" db="EMBL/GenBank/DDBJ databases">
        <title>Multicomponent nature underlies the extraordinary mechanical properties of spider dragline silk.</title>
        <authorList>
            <person name="Kono N."/>
            <person name="Nakamura H."/>
            <person name="Mori M."/>
            <person name="Yoshida Y."/>
            <person name="Ohtoshi R."/>
            <person name="Malay A.D."/>
            <person name="Moran D.A.P."/>
            <person name="Tomita M."/>
            <person name="Numata K."/>
            <person name="Arakawa K."/>
        </authorList>
    </citation>
    <scope>NUCLEOTIDE SEQUENCE</scope>
</reference>
<name>A0A8X6F0G2_TRICU</name>
<dbReference type="EMBL" id="BMAO01030358">
    <property type="protein sequence ID" value="GFQ67538.1"/>
    <property type="molecule type" value="Genomic_DNA"/>
</dbReference>
<protein>
    <submittedName>
        <fullName evidence="2">Uncharacterized protein</fullName>
    </submittedName>
</protein>
<feature type="region of interest" description="Disordered" evidence="1">
    <location>
        <begin position="19"/>
        <end position="40"/>
    </location>
</feature>
<organism evidence="2 3">
    <name type="scientific">Trichonephila clavata</name>
    <name type="common">Joro spider</name>
    <name type="synonym">Nephila clavata</name>
    <dbReference type="NCBI Taxonomy" id="2740835"/>
    <lineage>
        <taxon>Eukaryota</taxon>
        <taxon>Metazoa</taxon>
        <taxon>Ecdysozoa</taxon>
        <taxon>Arthropoda</taxon>
        <taxon>Chelicerata</taxon>
        <taxon>Arachnida</taxon>
        <taxon>Araneae</taxon>
        <taxon>Araneomorphae</taxon>
        <taxon>Entelegynae</taxon>
        <taxon>Araneoidea</taxon>
        <taxon>Nephilidae</taxon>
        <taxon>Trichonephila</taxon>
    </lineage>
</organism>
<evidence type="ECO:0000313" key="2">
    <source>
        <dbReference type="EMBL" id="GFQ67538.1"/>
    </source>
</evidence>
<accession>A0A8X6F0G2</accession>